<dbReference type="EMBL" id="JASXSV010000001">
    <property type="protein sequence ID" value="MDP0587866.1"/>
    <property type="molecule type" value="Genomic_DNA"/>
</dbReference>
<evidence type="ECO:0000256" key="4">
    <source>
        <dbReference type="ARBA" id="ARBA00022553"/>
    </source>
</evidence>
<evidence type="ECO:0000256" key="9">
    <source>
        <dbReference type="ARBA" id="ARBA00022989"/>
    </source>
</evidence>
<dbReference type="GO" id="GO:0006814">
    <property type="term" value="P:sodium ion transport"/>
    <property type="evidence" value="ECO:0007669"/>
    <property type="project" value="UniProtKB-UniRule"/>
</dbReference>
<proteinExistence type="inferred from homology"/>
<dbReference type="PANTHER" id="PTHR37838">
    <property type="entry name" value="NA(+)-TRANSLOCATING NADH-QUINONE REDUCTASE SUBUNIT C"/>
    <property type="match status" value="1"/>
</dbReference>
<accession>A0AA90SLK0</accession>
<dbReference type="Proteomes" id="UP001178148">
    <property type="component" value="Unassembled WGS sequence"/>
</dbReference>
<keyword evidence="4 16" id="KW-0597">Phosphoprotein</keyword>
<comment type="cofactor">
    <cofactor evidence="16 17">
        <name>FMN</name>
        <dbReference type="ChEBI" id="CHEBI:58210"/>
    </cofactor>
</comment>
<comment type="catalytic activity">
    <reaction evidence="16 17">
        <text>a ubiquinone + n Na(+)(in) + NADH + H(+) = a ubiquinol + n Na(+)(out) + NAD(+)</text>
        <dbReference type="Rhea" id="RHEA:47748"/>
        <dbReference type="Rhea" id="RHEA-COMP:9565"/>
        <dbReference type="Rhea" id="RHEA-COMP:9566"/>
        <dbReference type="ChEBI" id="CHEBI:15378"/>
        <dbReference type="ChEBI" id="CHEBI:16389"/>
        <dbReference type="ChEBI" id="CHEBI:17976"/>
        <dbReference type="ChEBI" id="CHEBI:29101"/>
        <dbReference type="ChEBI" id="CHEBI:57540"/>
        <dbReference type="ChEBI" id="CHEBI:57945"/>
        <dbReference type="EC" id="7.2.1.1"/>
    </reaction>
</comment>
<name>A0AA90SLK0_9GAMM</name>
<dbReference type="HAMAP" id="MF_00427">
    <property type="entry name" value="NqrC"/>
    <property type="match status" value="1"/>
</dbReference>
<evidence type="ECO:0000256" key="8">
    <source>
        <dbReference type="ARBA" id="ARBA00022967"/>
    </source>
</evidence>
<comment type="function">
    <text evidence="16">NQR complex catalyzes the reduction of ubiquinone-1 to ubiquinol by two successive reactions, coupled with the transport of Na(+) ions from the cytoplasm to the periplasm. NqrA to NqrE are probably involved in the second step, the conversion of ubisemiquinone to ubiquinol.</text>
</comment>
<sequence length="264" mass="28660">MSNDSIKKTLLVTILLSLICSVMVSSTSVFLKDKQELNKIINVQRNILAISGLTDNAEVLTVSEVKKLFENVKPKLVDLKTGKFKKDISEKEISDYDQRAAAKNPKESHSVSRSEDIASIRRQAKVAKVYVIEKDGVLKTIILPVHGYGLWSTLYGFIALGGDINTVAGMAFYEHSETPGLGGEVDNPSWKKKWIGKEVYDGNGKAALGLIKGAVDKNNASAKYQVDGLAGATLTSNGVTNLVKFWMGDNGFGPFLKHLKKGGA</sequence>
<keyword evidence="1 16" id="KW-0813">Transport</keyword>
<dbReference type="AlphaFoldDB" id="A0AA90SLK0"/>
<evidence type="ECO:0000313" key="19">
    <source>
        <dbReference type="EMBL" id="MDP0587866.1"/>
    </source>
</evidence>
<dbReference type="GO" id="GO:0010181">
    <property type="term" value="F:FMN binding"/>
    <property type="evidence" value="ECO:0007669"/>
    <property type="project" value="UniProtKB-UniRule"/>
</dbReference>
<evidence type="ECO:0000256" key="3">
    <source>
        <dbReference type="ARBA" id="ARBA00022519"/>
    </source>
</evidence>
<dbReference type="GO" id="GO:0005886">
    <property type="term" value="C:plasma membrane"/>
    <property type="evidence" value="ECO:0007669"/>
    <property type="project" value="UniProtKB-SubCell"/>
</dbReference>
<dbReference type="SMART" id="SM00900">
    <property type="entry name" value="FMN_bind"/>
    <property type="match status" value="1"/>
</dbReference>
<keyword evidence="14 16" id="KW-0472">Membrane</keyword>
<keyword evidence="7 16" id="KW-0812">Transmembrane</keyword>
<evidence type="ECO:0000256" key="17">
    <source>
        <dbReference type="PIRNR" id="PIRNR009437"/>
    </source>
</evidence>
<comment type="similarity">
    <text evidence="16 17">Belongs to the NqrC family.</text>
</comment>
<dbReference type="PANTHER" id="PTHR37838:SF1">
    <property type="entry name" value="NA(+)-TRANSLOCATING NADH-QUINONE REDUCTASE SUBUNIT C"/>
    <property type="match status" value="1"/>
</dbReference>
<keyword evidence="10 16" id="KW-0520">NAD</keyword>
<keyword evidence="13 16" id="KW-0830">Ubiquinone</keyword>
<comment type="caution">
    <text evidence="19">The sequence shown here is derived from an EMBL/GenBank/DDBJ whole genome shotgun (WGS) entry which is preliminary data.</text>
</comment>
<evidence type="ECO:0000313" key="20">
    <source>
        <dbReference type="Proteomes" id="UP001178148"/>
    </source>
</evidence>
<keyword evidence="11 16" id="KW-0915">Sodium</keyword>
<dbReference type="GO" id="GO:0016655">
    <property type="term" value="F:oxidoreductase activity, acting on NAD(P)H, quinone or similar compound as acceptor"/>
    <property type="evidence" value="ECO:0007669"/>
    <property type="project" value="UniProtKB-UniRule"/>
</dbReference>
<dbReference type="NCBIfam" id="TIGR01938">
    <property type="entry name" value="nqrC"/>
    <property type="match status" value="1"/>
</dbReference>
<evidence type="ECO:0000256" key="14">
    <source>
        <dbReference type="ARBA" id="ARBA00023136"/>
    </source>
</evidence>
<organism evidence="19 20">
    <name type="scientific">Candidatus Endonucleibacter bathymodioli</name>
    <dbReference type="NCBI Taxonomy" id="539814"/>
    <lineage>
        <taxon>Bacteria</taxon>
        <taxon>Pseudomonadati</taxon>
        <taxon>Pseudomonadota</taxon>
        <taxon>Gammaproteobacteria</taxon>
        <taxon>Oceanospirillales</taxon>
        <taxon>Endozoicomonadaceae</taxon>
        <taxon>Candidatus Endonucleibacter</taxon>
    </lineage>
</organism>
<keyword evidence="6 16" id="KW-0288">FMN</keyword>
<dbReference type="NCBIfam" id="NF003749">
    <property type="entry name" value="PRK05346.1-5"/>
    <property type="match status" value="1"/>
</dbReference>
<evidence type="ECO:0000256" key="6">
    <source>
        <dbReference type="ARBA" id="ARBA00022643"/>
    </source>
</evidence>
<evidence type="ECO:0000256" key="10">
    <source>
        <dbReference type="ARBA" id="ARBA00023027"/>
    </source>
</evidence>
<keyword evidence="12 16" id="KW-0406">Ion transport</keyword>
<gene>
    <name evidence="16" type="primary">nqrC</name>
    <name evidence="19" type="ORF">QS748_01095</name>
</gene>
<keyword evidence="5 16" id="KW-0285">Flavoprotein</keyword>
<keyword evidence="20" id="KW-1185">Reference proteome</keyword>
<dbReference type="InterPro" id="IPR010204">
    <property type="entry name" value="NqrC"/>
</dbReference>
<evidence type="ECO:0000256" key="12">
    <source>
        <dbReference type="ARBA" id="ARBA00023065"/>
    </source>
</evidence>
<evidence type="ECO:0000256" key="1">
    <source>
        <dbReference type="ARBA" id="ARBA00022448"/>
    </source>
</evidence>
<evidence type="ECO:0000256" key="16">
    <source>
        <dbReference type="HAMAP-Rule" id="MF_00427"/>
    </source>
</evidence>
<evidence type="ECO:0000256" key="11">
    <source>
        <dbReference type="ARBA" id="ARBA00023053"/>
    </source>
</evidence>
<keyword evidence="8 16" id="KW-1278">Translocase</keyword>
<keyword evidence="3" id="KW-0997">Cell inner membrane</keyword>
<evidence type="ECO:0000256" key="13">
    <source>
        <dbReference type="ARBA" id="ARBA00023075"/>
    </source>
</evidence>
<feature type="modified residue" description="FMN phosphoryl threonine" evidence="16">
    <location>
        <position position="233"/>
    </location>
</feature>
<evidence type="ECO:0000256" key="15">
    <source>
        <dbReference type="ARBA" id="ARBA00023201"/>
    </source>
</evidence>
<keyword evidence="2 16" id="KW-1003">Cell membrane</keyword>
<dbReference type="Pfam" id="PF04205">
    <property type="entry name" value="FMN_bind"/>
    <property type="match status" value="1"/>
</dbReference>
<dbReference type="InterPro" id="IPR007329">
    <property type="entry name" value="FMN-bd"/>
</dbReference>
<reference evidence="19 20" key="1">
    <citation type="journal article" date="2023" name="bioRxiv">
        <title>An intranuclear bacterial parasite of deep-sea mussels expresses apoptosis inhibitors acquired from its host.</title>
        <authorList>
            <person name="Gonzalez Porras M.A."/>
            <person name="Assie A."/>
            <person name="Tietjen M."/>
            <person name="Violette M."/>
            <person name="Kleiner M."/>
            <person name="Gruber-Vodicka H."/>
            <person name="Dubilier N."/>
            <person name="Leisch N."/>
        </authorList>
    </citation>
    <scope>NUCLEOTIDE SEQUENCE [LARGE SCALE GENOMIC DNA]</scope>
    <source>
        <strain evidence="19">IAP13</strain>
    </source>
</reference>
<evidence type="ECO:0000256" key="2">
    <source>
        <dbReference type="ARBA" id="ARBA00022475"/>
    </source>
</evidence>
<protein>
    <recommendedName>
        <fullName evidence="16 17">Na(+)-translocating NADH-quinone reductase subunit C</fullName>
        <shortName evidence="16 17">Na(+)-NQR subunit C</shortName>
        <shortName evidence="16 17">Na(+)-translocating NQR subunit C</shortName>
        <ecNumber evidence="16 17">7.2.1.1</ecNumber>
    </recommendedName>
    <alternativeName>
        <fullName evidence="16 17">NQR complex subunit C</fullName>
    </alternativeName>
    <alternativeName>
        <fullName evidence="16 17">NQR-1 subunit C</fullName>
    </alternativeName>
</protein>
<comment type="subcellular location">
    <subcellularLocation>
        <location evidence="16">Cell membrane</location>
        <topology evidence="16">Single-pass membrane protein</topology>
    </subcellularLocation>
</comment>
<evidence type="ECO:0000256" key="5">
    <source>
        <dbReference type="ARBA" id="ARBA00022630"/>
    </source>
</evidence>
<keyword evidence="9 16" id="KW-1133">Transmembrane helix</keyword>
<dbReference type="EC" id="7.2.1.1" evidence="16 17"/>
<evidence type="ECO:0000259" key="18">
    <source>
        <dbReference type="SMART" id="SM00900"/>
    </source>
</evidence>
<feature type="domain" description="FMN-binding" evidence="18">
    <location>
        <begin position="149"/>
        <end position="250"/>
    </location>
</feature>
<dbReference type="PIRSF" id="PIRSF009437">
    <property type="entry name" value="NQR-1_subunit_C"/>
    <property type="match status" value="1"/>
</dbReference>
<evidence type="ECO:0000256" key="7">
    <source>
        <dbReference type="ARBA" id="ARBA00022692"/>
    </source>
</evidence>
<keyword evidence="15 16" id="KW-0739">Sodium transport</keyword>
<comment type="subunit">
    <text evidence="16 17">Composed of six subunits; NqrA, NqrB, NqrC, NqrD, NqrE and NqrF.</text>
</comment>
<comment type="caution">
    <text evidence="16">Lacks conserved residue(s) required for the propagation of feature annotation.</text>
</comment>